<name>A0A4Y2PNP5_ARAVE</name>
<keyword evidence="3" id="KW-1185">Reference proteome</keyword>
<gene>
    <name evidence="2" type="ORF">AVEN_253478_1</name>
</gene>
<accession>A0A4Y2PNP5</accession>
<sequence length="88" mass="10208">MSRFEATRGIFWDGLPHFETRSDDEDDTRAGTPLQNSAPHQREDVWPTTYDFTCNRPNTRPMPGTLRPQSRELATRAPRSQIGVNRRH</sequence>
<organism evidence="2 3">
    <name type="scientific">Araneus ventricosus</name>
    <name type="common">Orbweaver spider</name>
    <name type="synonym">Epeira ventricosa</name>
    <dbReference type="NCBI Taxonomy" id="182803"/>
    <lineage>
        <taxon>Eukaryota</taxon>
        <taxon>Metazoa</taxon>
        <taxon>Ecdysozoa</taxon>
        <taxon>Arthropoda</taxon>
        <taxon>Chelicerata</taxon>
        <taxon>Arachnida</taxon>
        <taxon>Araneae</taxon>
        <taxon>Araneomorphae</taxon>
        <taxon>Entelegynae</taxon>
        <taxon>Araneoidea</taxon>
        <taxon>Araneidae</taxon>
        <taxon>Araneus</taxon>
    </lineage>
</organism>
<feature type="region of interest" description="Disordered" evidence="1">
    <location>
        <begin position="15"/>
        <end position="88"/>
    </location>
</feature>
<dbReference type="AlphaFoldDB" id="A0A4Y2PNP5"/>
<proteinExistence type="predicted"/>
<evidence type="ECO:0000313" key="3">
    <source>
        <dbReference type="Proteomes" id="UP000499080"/>
    </source>
</evidence>
<evidence type="ECO:0000256" key="1">
    <source>
        <dbReference type="SAM" id="MobiDB-lite"/>
    </source>
</evidence>
<comment type="caution">
    <text evidence="2">The sequence shown here is derived from an EMBL/GenBank/DDBJ whole genome shotgun (WGS) entry which is preliminary data.</text>
</comment>
<evidence type="ECO:0000313" key="2">
    <source>
        <dbReference type="EMBL" id="GBN53545.1"/>
    </source>
</evidence>
<dbReference type="EMBL" id="BGPR01011905">
    <property type="protein sequence ID" value="GBN53545.1"/>
    <property type="molecule type" value="Genomic_DNA"/>
</dbReference>
<dbReference type="Proteomes" id="UP000499080">
    <property type="component" value="Unassembled WGS sequence"/>
</dbReference>
<reference evidence="2 3" key="1">
    <citation type="journal article" date="2019" name="Sci. Rep.">
        <title>Orb-weaving spider Araneus ventricosus genome elucidates the spidroin gene catalogue.</title>
        <authorList>
            <person name="Kono N."/>
            <person name="Nakamura H."/>
            <person name="Ohtoshi R."/>
            <person name="Moran D.A.P."/>
            <person name="Shinohara A."/>
            <person name="Yoshida Y."/>
            <person name="Fujiwara M."/>
            <person name="Mori M."/>
            <person name="Tomita M."/>
            <person name="Arakawa K."/>
        </authorList>
    </citation>
    <scope>NUCLEOTIDE SEQUENCE [LARGE SCALE GENOMIC DNA]</scope>
</reference>
<protein>
    <submittedName>
        <fullName evidence="2">Uncharacterized protein</fullName>
    </submittedName>
</protein>